<reference evidence="3 4" key="1">
    <citation type="submission" date="2019-04" db="EMBL/GenBank/DDBJ databases">
        <title>Annotation for the trematode Fasciola gigantica.</title>
        <authorList>
            <person name="Choi Y.-J."/>
        </authorList>
    </citation>
    <scope>NUCLEOTIDE SEQUENCE [LARGE SCALE GENOMIC DNA]</scope>
    <source>
        <strain evidence="3">Uganda_cow_1</strain>
    </source>
</reference>
<dbReference type="EMBL" id="SUNJ01010130">
    <property type="protein sequence ID" value="TPP59883.1"/>
    <property type="molecule type" value="Genomic_DNA"/>
</dbReference>
<dbReference type="AlphaFoldDB" id="A0A504YFJ6"/>
<dbReference type="PANTHER" id="PTHR31108">
    <property type="entry name" value="TUMOR PROTEIN P63-REGULATED GENE 1-LIKE PROTEIN"/>
    <property type="match status" value="1"/>
</dbReference>
<dbReference type="InterPro" id="IPR034753">
    <property type="entry name" value="hSac2"/>
</dbReference>
<feature type="non-terminal residue" evidence="3">
    <location>
        <position position="1"/>
    </location>
</feature>
<proteinExistence type="inferred from homology"/>
<dbReference type="Pfam" id="PF12456">
    <property type="entry name" value="hSac2"/>
    <property type="match status" value="1"/>
</dbReference>
<feature type="domain" description="HSac2" evidence="2">
    <location>
        <begin position="53"/>
        <end position="202"/>
    </location>
</feature>
<name>A0A504YFJ6_FASGI</name>
<organism evidence="3 4">
    <name type="scientific">Fasciola gigantica</name>
    <name type="common">Giant liver fluke</name>
    <dbReference type="NCBI Taxonomy" id="46835"/>
    <lineage>
        <taxon>Eukaryota</taxon>
        <taxon>Metazoa</taxon>
        <taxon>Spiralia</taxon>
        <taxon>Lophotrochozoa</taxon>
        <taxon>Platyhelminthes</taxon>
        <taxon>Trematoda</taxon>
        <taxon>Digenea</taxon>
        <taxon>Plagiorchiida</taxon>
        <taxon>Echinostomata</taxon>
        <taxon>Echinostomatoidea</taxon>
        <taxon>Fasciolidae</taxon>
        <taxon>Fasciola</taxon>
    </lineage>
</organism>
<comment type="caution">
    <text evidence="3">The sequence shown here is derived from an EMBL/GenBank/DDBJ whole genome shotgun (WGS) entry which is preliminary data.</text>
</comment>
<evidence type="ECO:0000313" key="4">
    <source>
        <dbReference type="Proteomes" id="UP000316759"/>
    </source>
</evidence>
<dbReference type="PROSITE" id="PS51791">
    <property type="entry name" value="HSAC2"/>
    <property type="match status" value="1"/>
</dbReference>
<keyword evidence="4" id="KW-1185">Reference proteome</keyword>
<dbReference type="STRING" id="46835.A0A504YFJ6"/>
<sequence>EDPTIVPDTVKSLHEVTSENETSTEFTTSRPCLTSEGKIWPASAAIHPDAYFCSKFSKKRVATLIAEQCLGPDDGKMLDIWVLTRIDHWDHDQECTVCLTDKCLLLIGLSFITEKIQSVKRVPLNAVHTMRMGNLVSARLSLLPPRPYGAVQLIWGPITSTKWTVMWNPMSKDVPTAVFHHHPCYYSIKPLESMELFDCDNMASRLREILEIYAVQPSHEDIVLHARFNPFNVFYNQSSLGFCKDRNGVNF</sequence>
<accession>A0A504YFJ6</accession>
<comment type="similarity">
    <text evidence="1">Belongs to the TPRG1 family.</text>
</comment>
<dbReference type="PANTHER" id="PTHR31108:SF1">
    <property type="entry name" value="HSAC2 DOMAIN-CONTAINING PROTEIN"/>
    <property type="match status" value="1"/>
</dbReference>
<dbReference type="Proteomes" id="UP000316759">
    <property type="component" value="Unassembled WGS sequence"/>
</dbReference>
<evidence type="ECO:0000313" key="3">
    <source>
        <dbReference type="EMBL" id="TPP59883.1"/>
    </source>
</evidence>
<dbReference type="InterPro" id="IPR022158">
    <property type="entry name" value="Inositol_phosphatase"/>
</dbReference>
<gene>
    <name evidence="3" type="ORF">FGIG_08314</name>
</gene>
<dbReference type="InterPro" id="IPR040242">
    <property type="entry name" value="TPRG1-like"/>
</dbReference>
<dbReference type="GO" id="GO:0005737">
    <property type="term" value="C:cytoplasm"/>
    <property type="evidence" value="ECO:0007669"/>
    <property type="project" value="TreeGrafter"/>
</dbReference>
<dbReference type="OrthoDB" id="10012704at2759"/>
<evidence type="ECO:0000259" key="2">
    <source>
        <dbReference type="PROSITE" id="PS51791"/>
    </source>
</evidence>
<evidence type="ECO:0000256" key="1">
    <source>
        <dbReference type="ARBA" id="ARBA00009163"/>
    </source>
</evidence>
<protein>
    <submittedName>
        <fullName evidence="3">Tumor protein p63-regulated protein</fullName>
    </submittedName>
</protein>